<dbReference type="EMBL" id="VTEH01000017">
    <property type="protein sequence ID" value="TYR73569.1"/>
    <property type="molecule type" value="Genomic_DNA"/>
</dbReference>
<dbReference type="Proteomes" id="UP000323317">
    <property type="component" value="Unassembled WGS sequence"/>
</dbReference>
<gene>
    <name evidence="1" type="ORF">FZC79_18200</name>
</gene>
<dbReference type="AlphaFoldDB" id="A0A5D4K9M2"/>
<proteinExistence type="predicted"/>
<dbReference type="InterPro" id="IPR025047">
    <property type="entry name" value="DUF3986"/>
</dbReference>
<protein>
    <submittedName>
        <fullName evidence="1">DUF3986 family protein</fullName>
    </submittedName>
</protein>
<accession>A0A5D4K9M2</accession>
<name>A0A5D4K9M2_9BACI</name>
<comment type="caution">
    <text evidence="1">The sequence shown here is derived from an EMBL/GenBank/DDBJ whole genome shotgun (WGS) entry which is preliminary data.</text>
</comment>
<organism evidence="1 2">
    <name type="scientific">Rossellomorea vietnamensis</name>
    <dbReference type="NCBI Taxonomy" id="218284"/>
    <lineage>
        <taxon>Bacteria</taxon>
        <taxon>Bacillati</taxon>
        <taxon>Bacillota</taxon>
        <taxon>Bacilli</taxon>
        <taxon>Bacillales</taxon>
        <taxon>Bacillaceae</taxon>
        <taxon>Rossellomorea</taxon>
    </lineage>
</organism>
<reference evidence="1 2" key="1">
    <citation type="submission" date="2019-08" db="EMBL/GenBank/DDBJ databases">
        <title>Bacillus genomes from the desert of Cuatro Cienegas, Coahuila.</title>
        <authorList>
            <person name="Olmedo-Alvarez G."/>
        </authorList>
    </citation>
    <scope>NUCLEOTIDE SEQUENCE [LARGE SCALE GENOMIC DNA]</scope>
    <source>
        <strain evidence="1 2">CH40_1T</strain>
    </source>
</reference>
<sequence length="90" mass="10747">MNFEEHQHLHIGYYENGFDLEAVAYKMQGEDKWVVFLDAEQDLSIFKGVLEQYNKNVSFGYKIFTVKMDDLSYESGQVRFIDWLRQLNII</sequence>
<evidence type="ECO:0000313" key="1">
    <source>
        <dbReference type="EMBL" id="TYR73569.1"/>
    </source>
</evidence>
<dbReference type="RefSeq" id="WP_148948199.1">
    <property type="nucleotide sequence ID" value="NZ_VTEH01000017.1"/>
</dbReference>
<dbReference type="Pfam" id="PF13143">
    <property type="entry name" value="DUF3986"/>
    <property type="match status" value="1"/>
</dbReference>
<evidence type="ECO:0000313" key="2">
    <source>
        <dbReference type="Proteomes" id="UP000323317"/>
    </source>
</evidence>